<evidence type="ECO:0000313" key="4">
    <source>
        <dbReference type="Proteomes" id="UP000583944"/>
    </source>
</evidence>
<feature type="region of interest" description="Disordered" evidence="1">
    <location>
        <begin position="75"/>
        <end position="97"/>
    </location>
</feature>
<evidence type="ECO:0000256" key="1">
    <source>
        <dbReference type="SAM" id="MobiDB-lite"/>
    </source>
</evidence>
<dbReference type="VEuPathDB" id="TriTrypDB:BCY84_11974"/>
<proteinExistence type="predicted"/>
<evidence type="ECO:0000313" key="3">
    <source>
        <dbReference type="EMBL" id="KAF5220357.1"/>
    </source>
</evidence>
<keyword evidence="2" id="KW-0472">Membrane</keyword>
<dbReference type="EMBL" id="JABDHM010000053">
    <property type="protein sequence ID" value="KAF5220357.1"/>
    <property type="molecule type" value="Genomic_DNA"/>
</dbReference>
<comment type="caution">
    <text evidence="3">The sequence shown here is derived from an EMBL/GenBank/DDBJ whole genome shotgun (WGS) entry which is preliminary data.</text>
</comment>
<protein>
    <submittedName>
        <fullName evidence="3">Uncharacterized protein</fullName>
    </submittedName>
</protein>
<dbReference type="Proteomes" id="UP000583944">
    <property type="component" value="Unassembled WGS sequence"/>
</dbReference>
<dbReference type="InterPro" id="IPR036770">
    <property type="entry name" value="Ankyrin_rpt-contain_sf"/>
</dbReference>
<organism evidence="3 4">
    <name type="scientific">Trypanosoma cruzi</name>
    <dbReference type="NCBI Taxonomy" id="5693"/>
    <lineage>
        <taxon>Eukaryota</taxon>
        <taxon>Discoba</taxon>
        <taxon>Euglenozoa</taxon>
        <taxon>Kinetoplastea</taxon>
        <taxon>Metakinetoplastina</taxon>
        <taxon>Trypanosomatida</taxon>
        <taxon>Trypanosomatidae</taxon>
        <taxon>Trypanosoma</taxon>
        <taxon>Schizotrypanum</taxon>
    </lineage>
</organism>
<feature type="transmembrane region" description="Helical" evidence="2">
    <location>
        <begin position="642"/>
        <end position="663"/>
    </location>
</feature>
<feature type="transmembrane region" description="Helical" evidence="2">
    <location>
        <begin position="828"/>
        <end position="851"/>
    </location>
</feature>
<dbReference type="VEuPathDB" id="TriTrypDB:ECC02_006661"/>
<dbReference type="AlphaFoldDB" id="A0A7J6Y104"/>
<sequence length="972" mass="109093">MGVGAGMSGVDGWSSPPHSQSGFFFWCVCVLVLTRDMFFFLFTSFFFPGLFFVSQFVCTLFCRQLEGFRRGIRTRSSDKRGGKMEPRAEEKEECSPVLHEKERGVGQSGRIGEVGREEAGSAAVVDSLQQGMSSRELGCSLPAAHGASRRSSKGMFEQAKTVRQELREKVSRLLGRTGTVVRESQHSPGMYTVRQFQNNLAWAIVSKDTVRFDELLNKYLDCCNEGKIVGIAGRTSPREKHENTAADSAISVSVGNERSLVDRVFHHETGYTMTHLVVVSGIESLLRSCLAFGSAVHRYEDLNGDTALTLALWLQPEMAFAMLELGKDVDITRIGARGRNLLHSAVTLRQETPPWESRLEFIQRIVEQDNSLASQKDFFGFTPAEWALENAAYFSSKKECMQIVEFLRGVDAAYRESMKRVCDAQTTSGDVELERISSRGKESDQSRTVHRETLFLDRMRFIFEGPLTRLLSIAFLLLLHIFLYAVDVADRGPGAQYRDARWDFWFTGFNNIASCWNGSAFFMGMTHAGCAFGCALLGACVYLLVFHMLFGRIIMRLPICGAQSPAEWRLILKSFGDYYFSGDVGRQRGVCFAMAIGGVLGIYGGAKLYNALLYRFWPGQVSWALIRPIISGVDTVTALRCFWVTSLFIDWYIFMFVFDIMYQQGSLNIYLPHHTFGGFAASINGACFWKRKKQLGENNILALRMGIYWTLLIFGWTVIAAVFLTLEFLCGPAKVLFANPLIPVTSLEIPVGVGCLCILLEFIIVAQEWTWPTFQGHPHLFFPGMVVATHHVFFLVLVLIVQCSLDIRIVLAHILLLKDQEGGLSPKGAVRLCIALIPAMFGVILLLLVIVRSSLWWEMCGTVGNAIGLYSEHMYLRPCPPPSEEVQRLAERENEKFVRLHSRSLYCKAEQENMKEKLRVRKAIKRVGRQIHAGAKERDGLLRGEKRHGDRNTTAAAAWNNPSSDDSFISLS</sequence>
<feature type="region of interest" description="Disordered" evidence="1">
    <location>
        <begin position="938"/>
        <end position="972"/>
    </location>
</feature>
<feature type="compositionally biased region" description="Basic and acidic residues" evidence="1">
    <location>
        <begin position="938"/>
        <end position="951"/>
    </location>
</feature>
<dbReference type="SUPFAM" id="SSF48403">
    <property type="entry name" value="Ankyrin repeat"/>
    <property type="match status" value="1"/>
</dbReference>
<feature type="transmembrane region" description="Helical" evidence="2">
    <location>
        <begin position="701"/>
        <end position="729"/>
    </location>
</feature>
<feature type="transmembrane region" description="Helical" evidence="2">
    <location>
        <begin position="589"/>
        <end position="606"/>
    </location>
</feature>
<keyword evidence="2" id="KW-0812">Transmembrane</keyword>
<feature type="transmembrane region" description="Helical" evidence="2">
    <location>
        <begin position="520"/>
        <end position="546"/>
    </location>
</feature>
<gene>
    <name evidence="3" type="ORF">ECC02_006661</name>
</gene>
<feature type="transmembrane region" description="Helical" evidence="2">
    <location>
        <begin position="467"/>
        <end position="486"/>
    </location>
</feature>
<feature type="transmembrane region" description="Helical" evidence="2">
    <location>
        <begin position="38"/>
        <end position="62"/>
    </location>
</feature>
<accession>A0A7J6Y104</accession>
<evidence type="ECO:0000256" key="2">
    <source>
        <dbReference type="SAM" id="Phobius"/>
    </source>
</evidence>
<dbReference type="Gene3D" id="1.25.40.20">
    <property type="entry name" value="Ankyrin repeat-containing domain"/>
    <property type="match status" value="1"/>
</dbReference>
<feature type="compositionally biased region" description="Polar residues" evidence="1">
    <location>
        <begin position="952"/>
        <end position="972"/>
    </location>
</feature>
<feature type="transmembrane region" description="Helical" evidence="2">
    <location>
        <begin position="749"/>
        <end position="771"/>
    </location>
</feature>
<reference evidence="3 4" key="1">
    <citation type="journal article" date="2019" name="Genome Biol. Evol.">
        <title>Nanopore Sequencing Significantly Improves Genome Assembly of the Protozoan Parasite Trypanosoma cruzi.</title>
        <authorList>
            <person name="Diaz-Viraque F."/>
            <person name="Pita S."/>
            <person name="Greif G."/>
            <person name="de Souza R.C.M."/>
            <person name="Iraola G."/>
            <person name="Robello C."/>
        </authorList>
    </citation>
    <scope>NUCLEOTIDE SEQUENCE [LARGE SCALE GENOMIC DNA]</scope>
    <source>
        <strain evidence="3 4">Berenice</strain>
    </source>
</reference>
<name>A0A7J6Y104_TRYCR</name>
<keyword evidence="2" id="KW-1133">Transmembrane helix</keyword>